<feature type="region of interest" description="Disordered" evidence="3">
    <location>
        <begin position="876"/>
        <end position="903"/>
    </location>
</feature>
<evidence type="ECO:0000256" key="2">
    <source>
        <dbReference type="ARBA" id="ARBA00022763"/>
    </source>
</evidence>
<keyword evidence="7" id="KW-1185">Reference proteome</keyword>
<dbReference type="OMA" id="DHHAVEH"/>
<feature type="region of interest" description="Disordered" evidence="3">
    <location>
        <begin position="416"/>
        <end position="438"/>
    </location>
</feature>
<organism evidence="6 7">
    <name type="scientific">Cynara cardunculus var. scolymus</name>
    <name type="common">Globe artichoke</name>
    <name type="synonym">Cynara scolymus</name>
    <dbReference type="NCBI Taxonomy" id="59895"/>
    <lineage>
        <taxon>Eukaryota</taxon>
        <taxon>Viridiplantae</taxon>
        <taxon>Streptophyta</taxon>
        <taxon>Embryophyta</taxon>
        <taxon>Tracheophyta</taxon>
        <taxon>Spermatophyta</taxon>
        <taxon>Magnoliopsida</taxon>
        <taxon>eudicotyledons</taxon>
        <taxon>Gunneridae</taxon>
        <taxon>Pentapetalae</taxon>
        <taxon>asterids</taxon>
        <taxon>campanulids</taxon>
        <taxon>Asterales</taxon>
        <taxon>Asteraceae</taxon>
        <taxon>Carduoideae</taxon>
        <taxon>Cardueae</taxon>
        <taxon>Carduinae</taxon>
        <taxon>Cynara</taxon>
    </lineage>
</organism>
<dbReference type="InterPro" id="IPR014721">
    <property type="entry name" value="Ribsml_uS5_D2-typ_fold_subgr"/>
</dbReference>
<sequence length="1257" mass="140332">MRSIKALPESVRSSMRSGIILFDLTRVVEELVFNSLDADATKVIVAINVGTNYIKVTDNGCGITRDGLVLLGERYATSKFELLADMNTVPESFGFRGEALSSISDVSLLEVVTKAHGMPNGYRKVIKGCKCLYLGIDDDRQDVGTTVSYYTILRPVLVVAVVVRDLFYNQPVRRRHLHSSPKKVLHSVKECILRIALVHLGTCFKIIDIESGDEILCLYPSSSPLPLLMSGFGTEVTSSLHKLDASEGELRLSGYISGPYETLSVKVCSLTLNTSNISSRYVSRGPLHKLLNQVATMHSSSDLLKADIRSQCGKRSRCQASPTYILNLTCPRAQYDLSFEPTKTCVAFKDWDPIFTFVKKAVSCFWSQGMPYGAPMSEEDAIWKGADALAMSDDLLDDYGLSKKRRMTLCHQAVLSSPPQKMPREEPKHMPYHGYSSNRSQRKAVQSKEYRIEMDFDCLTDNLLEFGGRSLPERKTSVLQESGNHLGKPNSYISSEDIYLQNKCSRELSSEYVDHLSDAKWNPNSLQTDYGTNNRLVVKEPSAVPLHYYDDDEEVDDDLIRPFLRSCSSHKGLLPVVGSKRGDNQFRFQADGSSKWLCMDDRVDYGQADYAIQGSEPWLDDAATVWSPPRNTTTFNLGTGSSFLSKGSLDSHSTGRECFTEDNNFWASPVASIECSKSSHRPSEFDSPASTFSSAFFVSKRNFKHCRDDGFDLSAGEVEKDIFNFDDMRYSSPQEDISFSSHMVASSFLKGNGRCKKNIRNSQIDSVLFPQQCDFLNETERTCSESNGKHKTFVPVAAPHHVSSSFYADGEKSKIAQCSLQDKHPRRSRSAPPSYRGKKKFFALTSWTTIKSGKSCYKALHNAPTLQEDSHLKHLQKSSGVDHLSQNEGPAIDSQSKSRHDKKKIIDKAEISDYEGEAAHWLDVYETDSGLTCTSADTCECFIGFVGKGVLDCHVHDEMAEETLARWLRADKRRMSCRRGDSSSVSMENPDDHTNQDSILDISSGILHLLGDSLLPKSITKRCLEDSKVLQQVDKKFIPVVHAADERIRLEDLRGKVLSGEMKTVTYLDAEQELVLPEIGYQLLNNYFEQIQKWGWVCNFHAQSSVSFRKNVHCYMFILEPGDFNVPCILGVNLTDVDLLEFLEQLADTDGSSVIPPAVLRVLNFKACRGAIMFGDALLPSECSLIVEELKRTTLSFQCAHGRPTTAPLVNLLVLHKQIAKLGNWNHGSSGSWHGLSRHRPSLERAAQRLSSKGGQS</sequence>
<dbReference type="GO" id="GO:0030983">
    <property type="term" value="F:mismatched DNA binding"/>
    <property type="evidence" value="ECO:0007669"/>
    <property type="project" value="InterPro"/>
</dbReference>
<evidence type="ECO:0000256" key="1">
    <source>
        <dbReference type="ARBA" id="ARBA00006082"/>
    </source>
</evidence>
<dbReference type="Proteomes" id="UP000243975">
    <property type="component" value="Unassembled WGS sequence"/>
</dbReference>
<dbReference type="InterPro" id="IPR042120">
    <property type="entry name" value="MutL_C_dimsub"/>
</dbReference>
<dbReference type="GO" id="GO:0006298">
    <property type="term" value="P:mismatch repair"/>
    <property type="evidence" value="ECO:0007669"/>
    <property type="project" value="InterPro"/>
</dbReference>
<dbReference type="GO" id="GO:0140664">
    <property type="term" value="F:ATP-dependent DNA damage sensor activity"/>
    <property type="evidence" value="ECO:0007669"/>
    <property type="project" value="InterPro"/>
</dbReference>
<dbReference type="SUPFAM" id="SSF55874">
    <property type="entry name" value="ATPase domain of HSP90 chaperone/DNA topoisomerase II/histidine kinase"/>
    <property type="match status" value="1"/>
</dbReference>
<dbReference type="FunFam" id="3.30.1370.100:FF:000007">
    <property type="entry name" value="MUTL protein homolog 3"/>
    <property type="match status" value="1"/>
</dbReference>
<dbReference type="SMART" id="SM01340">
    <property type="entry name" value="DNA_mis_repair"/>
    <property type="match status" value="1"/>
</dbReference>
<evidence type="ECO:0000313" key="7">
    <source>
        <dbReference type="Proteomes" id="UP000243975"/>
    </source>
</evidence>
<dbReference type="GO" id="GO:0032300">
    <property type="term" value="C:mismatch repair complex"/>
    <property type="evidence" value="ECO:0007669"/>
    <property type="project" value="InterPro"/>
</dbReference>
<dbReference type="Gene3D" id="3.30.565.10">
    <property type="entry name" value="Histidine kinase-like ATPase, C-terminal domain"/>
    <property type="match status" value="1"/>
</dbReference>
<evidence type="ECO:0000259" key="5">
    <source>
        <dbReference type="SMART" id="SM01340"/>
    </source>
</evidence>
<accession>A0A103YGK7</accession>
<feature type="domain" description="DNA mismatch repair protein S5" evidence="5">
    <location>
        <begin position="228"/>
        <end position="367"/>
    </location>
</feature>
<dbReference type="Gene3D" id="3.30.1540.20">
    <property type="entry name" value="MutL, C-terminal domain, dimerisation subdomain"/>
    <property type="match status" value="1"/>
</dbReference>
<name>A0A103YGK7_CYNCS</name>
<dbReference type="InterPro" id="IPR036890">
    <property type="entry name" value="HATPase_C_sf"/>
</dbReference>
<dbReference type="GO" id="GO:0016887">
    <property type="term" value="F:ATP hydrolysis activity"/>
    <property type="evidence" value="ECO:0007669"/>
    <property type="project" value="InterPro"/>
</dbReference>
<dbReference type="NCBIfam" id="TIGR00585">
    <property type="entry name" value="mutl"/>
    <property type="match status" value="1"/>
</dbReference>
<feature type="domain" description="MutL C-terminal dimerisation" evidence="4">
    <location>
        <begin position="1029"/>
        <end position="1178"/>
    </location>
</feature>
<evidence type="ECO:0000256" key="3">
    <source>
        <dbReference type="SAM" id="MobiDB-lite"/>
    </source>
</evidence>
<dbReference type="InterPro" id="IPR002099">
    <property type="entry name" value="MutL/Mlh/PMS"/>
</dbReference>
<dbReference type="STRING" id="59895.A0A103YGK7"/>
<reference evidence="6 7" key="1">
    <citation type="journal article" date="2016" name="Sci. Rep.">
        <title>The genome sequence of the outbreeding globe artichoke constructed de novo incorporating a phase-aware low-pass sequencing strategy of F1 progeny.</title>
        <authorList>
            <person name="Scaglione D."/>
            <person name="Reyes-Chin-Wo S."/>
            <person name="Acquadro A."/>
            <person name="Froenicke L."/>
            <person name="Portis E."/>
            <person name="Beitel C."/>
            <person name="Tirone M."/>
            <person name="Mauro R."/>
            <person name="Lo Monaco A."/>
            <person name="Mauromicale G."/>
            <person name="Faccioli P."/>
            <person name="Cattivelli L."/>
            <person name="Rieseberg L."/>
            <person name="Michelmore R."/>
            <person name="Lanteri S."/>
        </authorList>
    </citation>
    <scope>NUCLEOTIDE SEQUENCE [LARGE SCALE GENOMIC DNA]</scope>
    <source>
        <strain evidence="6">2C</strain>
    </source>
</reference>
<dbReference type="InterPro" id="IPR014790">
    <property type="entry name" value="MutL_C"/>
</dbReference>
<dbReference type="InterPro" id="IPR037198">
    <property type="entry name" value="MutL_C_sf"/>
</dbReference>
<dbReference type="Pfam" id="PF13589">
    <property type="entry name" value="HATPase_c_3"/>
    <property type="match status" value="1"/>
</dbReference>
<dbReference type="Gramene" id="KVI08712">
    <property type="protein sequence ID" value="KVI08712"/>
    <property type="gene ID" value="Ccrd_012911"/>
</dbReference>
<dbReference type="GO" id="GO:0005524">
    <property type="term" value="F:ATP binding"/>
    <property type="evidence" value="ECO:0007669"/>
    <property type="project" value="InterPro"/>
</dbReference>
<dbReference type="SUPFAM" id="SSF54211">
    <property type="entry name" value="Ribosomal protein S5 domain 2-like"/>
    <property type="match status" value="1"/>
</dbReference>
<gene>
    <name evidence="6" type="ORF">Ccrd_012911</name>
</gene>
<dbReference type="AlphaFoldDB" id="A0A103YGK7"/>
<dbReference type="SMART" id="SM00853">
    <property type="entry name" value="MutL_C"/>
    <property type="match status" value="1"/>
</dbReference>
<dbReference type="InterPro" id="IPR013507">
    <property type="entry name" value="DNA_mismatch_S5_2-like"/>
</dbReference>
<dbReference type="PANTHER" id="PTHR10073">
    <property type="entry name" value="DNA MISMATCH REPAIR PROTEIN MLH, PMS, MUTL"/>
    <property type="match status" value="1"/>
</dbReference>
<dbReference type="InterPro" id="IPR014762">
    <property type="entry name" value="DNA_mismatch_repair_CS"/>
</dbReference>
<comment type="caution">
    <text evidence="6">The sequence shown here is derived from an EMBL/GenBank/DDBJ whole genome shotgun (WGS) entry which is preliminary data.</text>
</comment>
<dbReference type="Gene3D" id="3.30.1370.100">
    <property type="entry name" value="MutL, C-terminal domain, regulatory subdomain"/>
    <property type="match status" value="1"/>
</dbReference>
<dbReference type="EMBL" id="LEKV01001094">
    <property type="protein sequence ID" value="KVI08712.1"/>
    <property type="molecule type" value="Genomic_DNA"/>
</dbReference>
<evidence type="ECO:0000259" key="4">
    <source>
        <dbReference type="SMART" id="SM00853"/>
    </source>
</evidence>
<proteinExistence type="inferred from homology"/>
<dbReference type="PROSITE" id="PS00058">
    <property type="entry name" value="DNA_MISMATCH_REPAIR_1"/>
    <property type="match status" value="1"/>
</dbReference>
<evidence type="ECO:0000313" key="6">
    <source>
        <dbReference type="EMBL" id="KVI08712.1"/>
    </source>
</evidence>
<dbReference type="InterPro" id="IPR042121">
    <property type="entry name" value="MutL_C_regsub"/>
</dbReference>
<dbReference type="InterPro" id="IPR020568">
    <property type="entry name" value="Ribosomal_Su5_D2-typ_SF"/>
</dbReference>
<protein>
    <submittedName>
        <fullName evidence="6">DNA mismatch repair, conserved site-containing protein</fullName>
    </submittedName>
</protein>
<comment type="similarity">
    <text evidence="1">Belongs to the DNA mismatch repair MutL/HexB family.</text>
</comment>
<keyword evidence="2" id="KW-0227">DNA damage</keyword>
<dbReference type="SUPFAM" id="SSF118116">
    <property type="entry name" value="DNA mismatch repair protein MutL"/>
    <property type="match status" value="1"/>
</dbReference>
<dbReference type="PANTHER" id="PTHR10073:SF47">
    <property type="entry name" value="DNA MISMATCH REPAIR PROTEIN MLH3"/>
    <property type="match status" value="1"/>
</dbReference>
<dbReference type="Gene3D" id="3.30.230.10">
    <property type="match status" value="1"/>
</dbReference>
<dbReference type="InterPro" id="IPR038973">
    <property type="entry name" value="MutL/Mlh/Pms-like"/>
</dbReference>
<dbReference type="Pfam" id="PF01119">
    <property type="entry name" value="DNA_mis_repair"/>
    <property type="match status" value="1"/>
</dbReference>